<feature type="domain" description="Helicase ATP-binding" evidence="3">
    <location>
        <begin position="1518"/>
        <end position="1667"/>
    </location>
</feature>
<dbReference type="PANTHER" id="PTHR36498:SF1">
    <property type="entry name" value="TATA-BINDING PROTEIN-ASSOCIATED FACTOR 172"/>
    <property type="match status" value="1"/>
</dbReference>
<dbReference type="Proteomes" id="UP000822476">
    <property type="component" value="Unassembled WGS sequence"/>
</dbReference>
<evidence type="ECO:0000256" key="2">
    <source>
        <dbReference type="ARBA" id="ARBA00023125"/>
    </source>
</evidence>
<evidence type="ECO:0000313" key="5">
    <source>
        <dbReference type="Proteomes" id="UP000822476"/>
    </source>
</evidence>
<dbReference type="InterPro" id="IPR038718">
    <property type="entry name" value="SNF2-like_sf"/>
</dbReference>
<evidence type="ECO:0000313" key="4">
    <source>
        <dbReference type="EMBL" id="KAF7233081.1"/>
    </source>
</evidence>
<dbReference type="InterPro" id="IPR027417">
    <property type="entry name" value="P-loop_NTPase"/>
</dbReference>
<dbReference type="SMART" id="SM00487">
    <property type="entry name" value="DEXDc"/>
    <property type="match status" value="1"/>
</dbReference>
<dbReference type="PANTHER" id="PTHR36498">
    <property type="entry name" value="TATA-BINDING PROTEIN-ASSOCIATED FACTOR 172"/>
    <property type="match status" value="1"/>
</dbReference>
<evidence type="ECO:0000256" key="1">
    <source>
        <dbReference type="ARBA" id="ARBA00022806"/>
    </source>
</evidence>
<dbReference type="InterPro" id="IPR014001">
    <property type="entry name" value="Helicase_ATP-bd"/>
</dbReference>
<dbReference type="InterPro" id="IPR016024">
    <property type="entry name" value="ARM-type_fold"/>
</dbReference>
<feature type="non-terminal residue" evidence="4">
    <location>
        <position position="1667"/>
    </location>
</feature>
<gene>
    <name evidence="4" type="ORF">EG68_08353</name>
</gene>
<dbReference type="EMBL" id="JTDE01021327">
    <property type="protein sequence ID" value="KAF7233081.1"/>
    <property type="molecule type" value="Genomic_DNA"/>
</dbReference>
<dbReference type="GO" id="GO:0005524">
    <property type="term" value="F:ATP binding"/>
    <property type="evidence" value="ECO:0007669"/>
    <property type="project" value="InterPro"/>
</dbReference>
<dbReference type="OrthoDB" id="10252227at2759"/>
<sequence>LDRLFSLLENCPNASLRTAAAEQLGELVQVLPSNMENLFTRLLPLLRSRNWVSRLAAADVIRSIVRHLPTWDPTTSAVTHEATLMCPEVDGFLSLAELRLDRILAQGARLYSMDARELERLPSKTCAGDASSTVSNEDCPLPSASVQRSELNSRLGLDEKSLVTKVLATHSNVSINDWVAAEDFSDESVTDQEALLRQDVAACIQTAYHPDCLQVNKRSSSPQSVRFGRLQHSAPKHAHIQQATETKLLFEESHPKPDASRAGLAWPLDTFCTTLLGDLWALRWETRHGAASGLRELLAESRHTKHCGKRDGMSEQEMYLSHSRYIEDIVVRVLCTLALDQLSDFISDEVVAPVRETAAQLLGVLSLHLAVEQVLLVSKHLVHLVTLGVAQGADKIACGSRTLADVACKNSWMIAHGGLLGIKYLLASRKDLRGSLLPHVSSCLVAQLLMPAQTKFERSTFTQSPLDTAVHSGADEDIRAAAASALLPVVGEDCFSTLGPEQTLLLIDHVWSMLRDFTTDLSPSTGPLLRLVSALTNAISEHLKNTCEETPNKLVSEFWNDSKRFSTQVHTVTRLLHHVSSGIRLQALSTLHCLFAAQSSQPRVSPEVLQLIVDQLFHRIILETCSNLRNRATNLCIDIVQSADLPILAQACVDRLDFWLCQAMQPVGVPFPRHLFTALVSSHITVSQNFADNSPNPTIKTEYVAAVKEDGLVDIPSPLNDETMMHCIAGSQFPNDAPYQIESYVWQTRICAVRVLTRLFARLCQYYPAKNSQRTAQSANVPLVFSEPQPSILCYFLEHLLCRLHLTGRLAMQRAIAGLVLSCWAIMPAVQDESAMSNWAQMMSTCSDSSSDSELFSSELFRELVVLSPMLRTKLESCLTEVVYYEEILGPFKLMQEHCRQLVLAFVNAGYSQDQIFNFNGVRTIAQCSALIEHASQLMTTLTLTQTADDDSNHLDSSLKHWVDKSRATVDGCLVLQLHWGSLAEFAIAASFINLGWTLPGRLSLLIRPLMDTIRCVPPNCSMAHSSSSDLANAVAHLLPTGCCLALQCLASICLSKLLILEWRTHCKRALSSVRLQCDHDIEFVLTNPSKAATKVMRNLASSLLESDSSLNTVSFDTIEPINQPVNEGHFKSRSESKEACTSLLSDPSCFDSQCDSTWAAHQRRGVCLALSHICHAFMYTEIVSRQSQSSVAKPLKLDPWQNLRCGLPGLWRLFWTDPLERIWNILKLASTNSLHGDSCLRDYIRGDVFQAITQPIPKSDEDVICLGLSVLIACTRMLPLLSTVVNCSVTLDQLTYVGIICSCLPSTKLRIIGARLLSALAIKHPVPFYNLLIPLLLPCLELSVVNSNERLYSTCHAILDGLSVIVEHITSPSSEHQSVFINEYDPLATIETESGSAMSSNSDSTFEDTKQLPDPVRLFIPYIVLFVPSVLKLLADQDVHIRSSAGRLFALLLNLFPFENTLPDPAGMTRTLSVDRLKKRHFIDSLLHPENILVYNLPVPINARLRGYQQEGLNWLNFLNQYGLNGILCDDLGLGKTLQTICILAGSHHERKTARNFTTHDTSTLNYVNCDGPAVPHPISLVVCPSTLCGHWLHEVNQFVNSDHLSPIIYVGGPSVRRSLQSRISQFDLVIASYDVVRNDIEFFQSIFWHYVVLDEGHVIKSSKSK</sequence>
<keyword evidence="1" id="KW-0547">Nucleotide-binding</keyword>
<dbReference type="Gene3D" id="3.40.50.10810">
    <property type="entry name" value="Tandem AAA-ATPase domain"/>
    <property type="match status" value="1"/>
</dbReference>
<dbReference type="Pfam" id="PF00176">
    <property type="entry name" value="SNF2-rel_dom"/>
    <property type="match status" value="1"/>
</dbReference>
<dbReference type="Gene3D" id="1.25.10.10">
    <property type="entry name" value="Leucine-rich Repeat Variant"/>
    <property type="match status" value="2"/>
</dbReference>
<keyword evidence="2" id="KW-0238">DNA-binding</keyword>
<dbReference type="GO" id="GO:0017025">
    <property type="term" value="F:TBP-class protein binding"/>
    <property type="evidence" value="ECO:0007669"/>
    <property type="project" value="InterPro"/>
</dbReference>
<dbReference type="InterPro" id="IPR022707">
    <property type="entry name" value="Mot1_central_dom"/>
</dbReference>
<dbReference type="GO" id="GO:0016887">
    <property type="term" value="F:ATP hydrolysis activity"/>
    <property type="evidence" value="ECO:0007669"/>
    <property type="project" value="InterPro"/>
</dbReference>
<comment type="caution">
    <text evidence="4">The sequence shown here is derived from an EMBL/GenBank/DDBJ whole genome shotgun (WGS) entry which is preliminary data.</text>
</comment>
<dbReference type="InterPro" id="IPR044972">
    <property type="entry name" value="Mot1"/>
</dbReference>
<dbReference type="PROSITE" id="PS51192">
    <property type="entry name" value="HELICASE_ATP_BIND_1"/>
    <property type="match status" value="1"/>
</dbReference>
<organism evidence="4 5">
    <name type="scientific">Paragonimus skrjabini miyazakii</name>
    <dbReference type="NCBI Taxonomy" id="59628"/>
    <lineage>
        <taxon>Eukaryota</taxon>
        <taxon>Metazoa</taxon>
        <taxon>Spiralia</taxon>
        <taxon>Lophotrochozoa</taxon>
        <taxon>Platyhelminthes</taxon>
        <taxon>Trematoda</taxon>
        <taxon>Digenea</taxon>
        <taxon>Plagiorchiida</taxon>
        <taxon>Troglotremata</taxon>
        <taxon>Troglotrematidae</taxon>
        <taxon>Paragonimus</taxon>
    </lineage>
</organism>
<dbReference type="GO" id="GO:0003677">
    <property type="term" value="F:DNA binding"/>
    <property type="evidence" value="ECO:0007669"/>
    <property type="project" value="UniProtKB-KW"/>
</dbReference>
<keyword evidence="1" id="KW-0378">Hydrolase</keyword>
<name>A0A8S9YAB0_9TREM</name>
<dbReference type="SUPFAM" id="SSF52540">
    <property type="entry name" value="P-loop containing nucleoside triphosphate hydrolases"/>
    <property type="match status" value="1"/>
</dbReference>
<dbReference type="InterPro" id="IPR011989">
    <property type="entry name" value="ARM-like"/>
</dbReference>
<evidence type="ECO:0000259" key="3">
    <source>
        <dbReference type="PROSITE" id="PS51192"/>
    </source>
</evidence>
<accession>A0A8S9YAB0</accession>
<protein>
    <recommendedName>
        <fullName evidence="3">Helicase ATP-binding domain-containing protein</fullName>
    </recommendedName>
</protein>
<dbReference type="Pfam" id="PF12054">
    <property type="entry name" value="DUF3535"/>
    <property type="match status" value="1"/>
</dbReference>
<dbReference type="GO" id="GO:0004386">
    <property type="term" value="F:helicase activity"/>
    <property type="evidence" value="ECO:0007669"/>
    <property type="project" value="UniProtKB-KW"/>
</dbReference>
<keyword evidence="1" id="KW-0347">Helicase</keyword>
<dbReference type="SUPFAM" id="SSF48371">
    <property type="entry name" value="ARM repeat"/>
    <property type="match status" value="2"/>
</dbReference>
<dbReference type="InterPro" id="IPR000330">
    <property type="entry name" value="SNF2_N"/>
</dbReference>
<keyword evidence="5" id="KW-1185">Reference proteome</keyword>
<feature type="non-terminal residue" evidence="4">
    <location>
        <position position="1"/>
    </location>
</feature>
<keyword evidence="1" id="KW-0067">ATP-binding</keyword>
<reference evidence="4" key="1">
    <citation type="submission" date="2019-07" db="EMBL/GenBank/DDBJ databases">
        <title>Annotation for the trematode Paragonimus miyazaki's.</title>
        <authorList>
            <person name="Choi Y.-J."/>
        </authorList>
    </citation>
    <scope>NUCLEOTIDE SEQUENCE</scope>
    <source>
        <strain evidence="4">Japan</strain>
    </source>
</reference>
<proteinExistence type="predicted"/>